<dbReference type="EMBL" id="GDRN01086058">
    <property type="protein sequence ID" value="JAI61246.1"/>
    <property type="molecule type" value="Transcribed_RNA"/>
</dbReference>
<evidence type="ECO:0000313" key="6">
    <source>
        <dbReference type="EMBL" id="JAI61247.1"/>
    </source>
</evidence>
<dbReference type="GO" id="GO:0016020">
    <property type="term" value="C:membrane"/>
    <property type="evidence" value="ECO:0007669"/>
    <property type="project" value="UniProtKB-SubCell"/>
</dbReference>
<organism evidence="6">
    <name type="scientific">Scylla olivacea</name>
    <name type="common">Orange mud crab</name>
    <name type="synonym">Cancer olivacea</name>
    <dbReference type="NCBI Taxonomy" id="85551"/>
    <lineage>
        <taxon>Eukaryota</taxon>
        <taxon>Metazoa</taxon>
        <taxon>Ecdysozoa</taxon>
        <taxon>Arthropoda</taxon>
        <taxon>Crustacea</taxon>
        <taxon>Multicrustacea</taxon>
        <taxon>Malacostraca</taxon>
        <taxon>Eumalacostraca</taxon>
        <taxon>Eucarida</taxon>
        <taxon>Decapoda</taxon>
        <taxon>Pleocyemata</taxon>
        <taxon>Brachyura</taxon>
        <taxon>Eubrachyura</taxon>
        <taxon>Portunoidea</taxon>
        <taxon>Portunidae</taxon>
        <taxon>Portuninae</taxon>
        <taxon>Scylla</taxon>
    </lineage>
</organism>
<feature type="domain" description="Ig-like" evidence="5">
    <location>
        <begin position="4"/>
        <end position="132"/>
    </location>
</feature>
<dbReference type="PANTHER" id="PTHR21261">
    <property type="entry name" value="BEAT PROTEIN"/>
    <property type="match status" value="1"/>
</dbReference>
<dbReference type="InterPro" id="IPR013162">
    <property type="entry name" value="CD80_C2-set"/>
</dbReference>
<name>A0A0P4W6P0_SCYOL</name>
<evidence type="ECO:0000256" key="1">
    <source>
        <dbReference type="ARBA" id="ARBA00004167"/>
    </source>
</evidence>
<dbReference type="SMART" id="SM00409">
    <property type="entry name" value="IG"/>
    <property type="match status" value="2"/>
</dbReference>
<dbReference type="Pfam" id="PF08205">
    <property type="entry name" value="C2-set_2"/>
    <property type="match status" value="1"/>
</dbReference>
<dbReference type="PROSITE" id="PS50835">
    <property type="entry name" value="IG_LIKE"/>
    <property type="match status" value="2"/>
</dbReference>
<proteinExistence type="predicted"/>
<accession>A0A0P4W6P0</accession>
<dbReference type="InterPro" id="IPR003599">
    <property type="entry name" value="Ig_sub"/>
</dbReference>
<feature type="domain" description="Ig-like" evidence="5">
    <location>
        <begin position="141"/>
        <end position="243"/>
    </location>
</feature>
<protein>
    <recommendedName>
        <fullName evidence="5">Ig-like domain-containing protein</fullName>
    </recommendedName>
</protein>
<dbReference type="InterPro" id="IPR036179">
    <property type="entry name" value="Ig-like_dom_sf"/>
</dbReference>
<dbReference type="EMBL" id="GDRN01086057">
    <property type="protein sequence ID" value="JAI61247.1"/>
    <property type="molecule type" value="Transcribed_RNA"/>
</dbReference>
<keyword evidence="2" id="KW-0472">Membrane</keyword>
<evidence type="ECO:0000256" key="3">
    <source>
        <dbReference type="ARBA" id="ARBA00023157"/>
    </source>
</evidence>
<feature type="signal peptide" evidence="4">
    <location>
        <begin position="1"/>
        <end position="20"/>
    </location>
</feature>
<feature type="chain" id="PRO_5007421414" description="Ig-like domain-containing protein" evidence="4">
    <location>
        <begin position="21"/>
        <end position="290"/>
    </location>
</feature>
<dbReference type="SUPFAM" id="SSF48726">
    <property type="entry name" value="Immunoglobulin"/>
    <property type="match status" value="2"/>
</dbReference>
<comment type="subcellular location">
    <subcellularLocation>
        <location evidence="1">Membrane</location>
        <topology evidence="1">Single-pass membrane protein</topology>
    </subcellularLocation>
</comment>
<evidence type="ECO:0000256" key="4">
    <source>
        <dbReference type="SAM" id="SignalP"/>
    </source>
</evidence>
<dbReference type="Gene3D" id="2.60.40.10">
    <property type="entry name" value="Immunoglobulins"/>
    <property type="match status" value="2"/>
</dbReference>
<sequence>MTRPGYHLSILVLLLHAVTSIKVEKVKVPRVVRAGESARLECLYQEDGDKLYSLKWWRGDDQFYQYVPPSRNAFPVNGVAVNLSATSTLNSRSNGKEVVMLERVGLDSAGVYKCEVMADTSFQTEFREANMTVIYVPDGPPTIAPALGTHSHNITVGQRVTLRCSSRPANPPPLLTWLINGRHVNSSWVSVESPVFQRDLARVSSKLTFPVTPDLVVGGRGVEVTCIATQATREGHTTPLRASFPLHPSSPMSFWERIFSSGSSLHHRCCHPPLLLLLAALLCLLSPHLC</sequence>
<evidence type="ECO:0000259" key="5">
    <source>
        <dbReference type="PROSITE" id="PS50835"/>
    </source>
</evidence>
<dbReference type="AlphaFoldDB" id="A0A0P4W6P0"/>
<keyword evidence="4" id="KW-0732">Signal</keyword>
<dbReference type="PANTHER" id="PTHR21261:SF15">
    <property type="entry name" value="BEATEN PATH IIIA, ISOFORM D-RELATED"/>
    <property type="match status" value="1"/>
</dbReference>
<dbReference type="InterPro" id="IPR013783">
    <property type="entry name" value="Ig-like_fold"/>
</dbReference>
<dbReference type="InterPro" id="IPR007110">
    <property type="entry name" value="Ig-like_dom"/>
</dbReference>
<evidence type="ECO:0000256" key="2">
    <source>
        <dbReference type="ARBA" id="ARBA00023136"/>
    </source>
</evidence>
<reference evidence="6" key="1">
    <citation type="submission" date="2015-09" db="EMBL/GenBank/DDBJ databases">
        <title>Scylla olivacea transcriptome.</title>
        <authorList>
            <person name="Ikhwanuddin M."/>
        </authorList>
    </citation>
    <scope>NUCLEOTIDE SEQUENCE</scope>
</reference>
<keyword evidence="3" id="KW-1015">Disulfide bond</keyword>